<dbReference type="PANTHER" id="PTHR21098:SF12">
    <property type="entry name" value="RIBOFLAVIN SYNTHASE"/>
    <property type="match status" value="1"/>
</dbReference>
<comment type="function">
    <text evidence="2">Catalyzes the dismutation of two molecules of 6,7-dimethyl-8-ribityllumazine, resulting in the formation of riboflavin and 5-amino-6-(D-ribitylamino)uracil.</text>
</comment>
<evidence type="ECO:0000256" key="10">
    <source>
        <dbReference type="NCBIfam" id="TIGR00187"/>
    </source>
</evidence>
<evidence type="ECO:0000256" key="2">
    <source>
        <dbReference type="ARBA" id="ARBA00002803"/>
    </source>
</evidence>
<dbReference type="Pfam" id="PF00677">
    <property type="entry name" value="Lum_binding"/>
    <property type="match status" value="2"/>
</dbReference>
<dbReference type="FunFam" id="2.40.30.20:FF:000004">
    <property type="entry name" value="Riboflavin synthase, alpha subunit"/>
    <property type="match status" value="1"/>
</dbReference>
<dbReference type="AlphaFoldDB" id="A0A6H1WSE0"/>
<evidence type="ECO:0000256" key="8">
    <source>
        <dbReference type="ARBA" id="ARBA00022679"/>
    </source>
</evidence>
<accession>A0A6H1WSE0</accession>
<feature type="repeat" description="Lumazine-binding" evidence="11">
    <location>
        <begin position="1"/>
        <end position="96"/>
    </location>
</feature>
<evidence type="ECO:0000313" key="13">
    <source>
        <dbReference type="EMBL" id="QJA06113.1"/>
    </source>
</evidence>
<dbReference type="PANTHER" id="PTHR21098">
    <property type="entry name" value="RIBOFLAVIN SYNTHASE ALPHA CHAIN"/>
    <property type="match status" value="1"/>
</dbReference>
<dbReference type="CDD" id="cd00402">
    <property type="entry name" value="Riboflavin_synthase_like"/>
    <property type="match status" value="1"/>
</dbReference>
<sequence>MFTGLVEGLGRVEDLRREGEGALLLIAPPFPAEELSLGESVAVNGACLTVTRIHSGAFEVMVSPETLSRTTLGDLHRGDPVNLERALRLSDRLGGHLVTGHVDGVGRVLERRETGEFLFLRLEAPEEVARYLVEKGSVAVDGVSLTVNRVSGRTFELAIIPHTARLTTLGLRRPGDRVNLEADLIAKYVEKFLSPYRQRDLSLEFLREKGFF</sequence>
<evidence type="ECO:0000259" key="12">
    <source>
        <dbReference type="PROSITE" id="PS51177"/>
    </source>
</evidence>
<keyword evidence="7" id="KW-0686">Riboflavin biosynthesis</keyword>
<evidence type="ECO:0000256" key="7">
    <source>
        <dbReference type="ARBA" id="ARBA00022619"/>
    </source>
</evidence>
<dbReference type="NCBIfam" id="NF006767">
    <property type="entry name" value="PRK09289.1"/>
    <property type="match status" value="1"/>
</dbReference>
<feature type="domain" description="Lumazine-binding" evidence="12">
    <location>
        <begin position="1"/>
        <end position="96"/>
    </location>
</feature>
<dbReference type="InterPro" id="IPR001783">
    <property type="entry name" value="Lumazine-bd"/>
</dbReference>
<reference evidence="13 14" key="1">
    <citation type="submission" date="2019-08" db="EMBL/GenBank/DDBJ databases">
        <title>Complete genome sequence of Thermosulfurimonas marina SU872T, an anaerobic thermophilic chemolithoautotrophic bacterium isolated from a shallow marine hydrothermal vent.</title>
        <authorList>
            <person name="Allioux M."/>
            <person name="Jebbar M."/>
            <person name="Slobodkina G."/>
            <person name="Slobodkin A."/>
            <person name="Moalic Y."/>
            <person name="Frolova A."/>
            <person name="Shao Z."/>
            <person name="Alain K."/>
        </authorList>
    </citation>
    <scope>NUCLEOTIDE SEQUENCE [LARGE SCALE GENOMIC DNA]</scope>
    <source>
        <strain evidence="13 14">SU872</strain>
    </source>
</reference>
<dbReference type="KEGG" id="tmai:FVE67_04570"/>
<keyword evidence="14" id="KW-1185">Reference proteome</keyword>
<dbReference type="EMBL" id="CP042909">
    <property type="protein sequence ID" value="QJA06113.1"/>
    <property type="molecule type" value="Genomic_DNA"/>
</dbReference>
<dbReference type="NCBIfam" id="NF009566">
    <property type="entry name" value="PRK13020.1"/>
    <property type="match status" value="1"/>
</dbReference>
<dbReference type="RefSeq" id="WP_168719461.1">
    <property type="nucleotide sequence ID" value="NZ_CP042909.1"/>
</dbReference>
<comment type="pathway">
    <text evidence="3">Cofactor biosynthesis; riboflavin biosynthesis; riboflavin from 2-hydroxy-3-oxobutyl phosphate and 5-amino-6-(D-ribitylamino)uracil: step 2/2.</text>
</comment>
<keyword evidence="9" id="KW-0677">Repeat</keyword>
<evidence type="ECO:0000256" key="11">
    <source>
        <dbReference type="PROSITE-ProRule" id="PRU00524"/>
    </source>
</evidence>
<evidence type="ECO:0000313" key="14">
    <source>
        <dbReference type="Proteomes" id="UP000501253"/>
    </source>
</evidence>
<dbReference type="FunFam" id="2.40.30.20:FF:000003">
    <property type="entry name" value="Riboflavin synthase, alpha subunit"/>
    <property type="match status" value="1"/>
</dbReference>
<evidence type="ECO:0000256" key="5">
    <source>
        <dbReference type="ARBA" id="ARBA00012827"/>
    </source>
</evidence>
<keyword evidence="8 13" id="KW-0808">Transferase</keyword>
<evidence type="ECO:0000256" key="4">
    <source>
        <dbReference type="ARBA" id="ARBA00011233"/>
    </source>
</evidence>
<dbReference type="NCBIfam" id="TIGR00187">
    <property type="entry name" value="ribE"/>
    <property type="match status" value="1"/>
</dbReference>
<dbReference type="GO" id="GO:0004746">
    <property type="term" value="F:riboflavin synthase activity"/>
    <property type="evidence" value="ECO:0007669"/>
    <property type="project" value="UniProtKB-UniRule"/>
</dbReference>
<name>A0A6H1WSE0_9BACT</name>
<evidence type="ECO:0000256" key="9">
    <source>
        <dbReference type="ARBA" id="ARBA00022737"/>
    </source>
</evidence>
<protein>
    <recommendedName>
        <fullName evidence="6 10">Riboflavin synthase</fullName>
        <ecNumber evidence="5 10">2.5.1.9</ecNumber>
    </recommendedName>
</protein>
<feature type="repeat" description="Lumazine-binding" evidence="11">
    <location>
        <begin position="97"/>
        <end position="193"/>
    </location>
</feature>
<feature type="domain" description="Lumazine-binding" evidence="12">
    <location>
        <begin position="97"/>
        <end position="193"/>
    </location>
</feature>
<dbReference type="PROSITE" id="PS51177">
    <property type="entry name" value="LUMAZINE_BIND"/>
    <property type="match status" value="2"/>
</dbReference>
<dbReference type="Proteomes" id="UP000501253">
    <property type="component" value="Chromosome"/>
</dbReference>
<dbReference type="Gene3D" id="2.40.30.20">
    <property type="match status" value="2"/>
</dbReference>
<comment type="subunit">
    <text evidence="4">Homotrimer.</text>
</comment>
<evidence type="ECO:0000256" key="1">
    <source>
        <dbReference type="ARBA" id="ARBA00000968"/>
    </source>
</evidence>
<dbReference type="InterPro" id="IPR017938">
    <property type="entry name" value="Riboflavin_synthase-like_b-brl"/>
</dbReference>
<dbReference type="InterPro" id="IPR023366">
    <property type="entry name" value="ATP_synth_asu-like_sf"/>
</dbReference>
<dbReference type="GO" id="GO:0009231">
    <property type="term" value="P:riboflavin biosynthetic process"/>
    <property type="evidence" value="ECO:0007669"/>
    <property type="project" value="UniProtKB-KW"/>
</dbReference>
<evidence type="ECO:0000256" key="3">
    <source>
        <dbReference type="ARBA" id="ARBA00004887"/>
    </source>
</evidence>
<comment type="catalytic activity">
    <reaction evidence="1">
        <text>2 6,7-dimethyl-8-(1-D-ribityl)lumazine + H(+) = 5-amino-6-(D-ribitylamino)uracil + riboflavin</text>
        <dbReference type="Rhea" id="RHEA:20772"/>
        <dbReference type="ChEBI" id="CHEBI:15378"/>
        <dbReference type="ChEBI" id="CHEBI:15934"/>
        <dbReference type="ChEBI" id="CHEBI:57986"/>
        <dbReference type="ChEBI" id="CHEBI:58201"/>
        <dbReference type="EC" id="2.5.1.9"/>
    </reaction>
</comment>
<evidence type="ECO:0000256" key="6">
    <source>
        <dbReference type="ARBA" id="ARBA00013950"/>
    </source>
</evidence>
<dbReference type="SUPFAM" id="SSF63380">
    <property type="entry name" value="Riboflavin synthase domain-like"/>
    <property type="match status" value="2"/>
</dbReference>
<gene>
    <name evidence="13" type="ORF">FVE67_04570</name>
</gene>
<proteinExistence type="predicted"/>
<dbReference type="PIRSF" id="PIRSF000498">
    <property type="entry name" value="Riboflavin_syn_A"/>
    <property type="match status" value="1"/>
</dbReference>
<organism evidence="13 14">
    <name type="scientific">Thermosulfurimonas marina</name>
    <dbReference type="NCBI Taxonomy" id="2047767"/>
    <lineage>
        <taxon>Bacteria</taxon>
        <taxon>Pseudomonadati</taxon>
        <taxon>Thermodesulfobacteriota</taxon>
        <taxon>Thermodesulfobacteria</taxon>
        <taxon>Thermodesulfobacteriales</taxon>
        <taxon>Thermodesulfobacteriaceae</taxon>
        <taxon>Thermosulfurimonas</taxon>
    </lineage>
</organism>
<dbReference type="InterPro" id="IPR026017">
    <property type="entry name" value="Lumazine-bd_dom"/>
</dbReference>
<dbReference type="EC" id="2.5.1.9" evidence="5 10"/>